<dbReference type="SUPFAM" id="SSF103473">
    <property type="entry name" value="MFS general substrate transporter"/>
    <property type="match status" value="3"/>
</dbReference>
<feature type="region of interest" description="Disordered" evidence="3">
    <location>
        <begin position="1"/>
        <end position="36"/>
    </location>
</feature>
<evidence type="ECO:0000313" key="6">
    <source>
        <dbReference type="EMBL" id="ONH73145.1"/>
    </source>
</evidence>
<dbReference type="GO" id="GO:0022857">
    <property type="term" value="F:transmembrane transporter activity"/>
    <property type="evidence" value="ECO:0007669"/>
    <property type="project" value="InterPro"/>
</dbReference>
<sequence>MESTIENQSTDSKKSLRFESNSEEEAEEPKNYKSIDDEIPDTFTGYGLTSTIGCFFFNFNTWGANSAYALYLEHYLQANTFEGGNKYHYAAIGGLAFGSGLLFAPFINFIVGKIGVRVTISIGTLIYFAGDFMASFAVNLWEIYMTQGVLAGIGMSLICVPSINILPQWFKGGKGGKRNLAMGIQAAGSGVGGIVYNIGMQHVLQNQSFRWSLRAQAIMCFGINICCILMVRTRNANIKPVYKVYDHQIWTSIASLGLSLWIVFTSLGYIILMYNLGDFTRSLGYSAHQGSVVSSMVAVGIIYGRPIVGYVGDKIGPINVTMLASWLVSLFSLAMWIPCRNYATAIVFAMFVGSLMGTMWLTIATISAHIVGMRKVGISMALNWIIAAIFGIAAPIIGISLKKDGPDSPTQYQPASIFVGLSYFMAGFSLFLLRAWLITRNKILETEEHDDDDFLNVHVDSKNVMQNIFSMSRRMTGNADLNSVQNKLADEKYHPNEETGKGDDISVYNSDGTDAIAVLDVEKGKVSSGNIDDEIPDKFTGFGLTSVIGCAFFNFNTWGANSAFALYLEHYLQDKTFPGANKYDYAAIGGLAFSSGLIFSPVINYTIGKIGLRRTITIGIFIYFAGIMMASWAVNLWELYLTQGVVAGIGMGIICVANINILPQWFKGGKGGKRNLAMGIQAAGSGIGGIIYNIGMQHVLEHRSFRWSLRAQAIMCFGLNIFSVLMVRTRNHDIKPVYKLYDHQIWTNFGCLCLELWIMFTQLGYMVLMYNLGDFTRSLGYSAQQGSVVSSMVCVGIIYGRPIVGYVGDKIGPVNVTICVSWLVALFSLAMWIPCRNYATAIVFAMFSGSLMGTIWLTQASISAEIVGLRKVGIAMCINWITSSVFGILAPVIGIALKKDGPISPTQYQPASIFVGLCYFMAGVSLVIVRCWLIARNEAGKGKHDDDLLATGVTFGEALSNIFTISRVSSDFPVESYPKQSSQYGTDKANDLESQISQILEMEPISLIDSNKKAHDEIPDKFSGWGLTSVIGCAFFNFNTWGANSAYALYLQHYLSNNTFKGADKYSYSTIGGLAFGTGLIFSPIINYIIGIVGIKPTIFFGIIVYFAAVMMASFATRLWELYLTQGCLAGVGMAFICVANINILPQWFKGGKGGKRNLAMGIQAAGSGAGGIVYNLGMQQLLKNKSYHWSLRAQAIMCIGLNLISLLLVKSRNDNIKPVFKVYDRLIWTNFGCLLLILWVMFTLLGYVTMMYNLGDFTKSLGYSSQQGSIVSSMISVGIIYGRPIVGWIGDLIGPVNVTIIASWLVALFSLAMWIPCRNYATAIVFALFVGSLMGTIWLTAPTMNAQIVGLKKFGIAMSINWISVGVFGLVSPIIGIALKKDGPVSPTQYQPASIFVGLCYFMAGVVLMVVRGWLIARNTHVLDEKLCQNEDDLLKVKVGFSETIRSMFLKERV</sequence>
<dbReference type="Gene3D" id="1.20.1250.20">
    <property type="entry name" value="MFS general substrate transporter like domains"/>
    <property type="match status" value="6"/>
</dbReference>
<evidence type="ECO:0000256" key="4">
    <source>
        <dbReference type="SAM" id="Phobius"/>
    </source>
</evidence>
<dbReference type="PANTHER" id="PTHR11360:SF315">
    <property type="entry name" value="TRANSPORTER MCH2-RELATED"/>
    <property type="match status" value="1"/>
</dbReference>
<dbReference type="InterPro" id="IPR036259">
    <property type="entry name" value="MFS_trans_sf"/>
</dbReference>
<feature type="transmembrane region" description="Helical" evidence="4">
    <location>
        <begin position="788"/>
        <end position="807"/>
    </location>
</feature>
<dbReference type="VEuPathDB" id="FungiDB:C5L36_0A09160"/>
<evidence type="ECO:0000256" key="2">
    <source>
        <dbReference type="ARBA" id="ARBA00006727"/>
    </source>
</evidence>
<comment type="similarity">
    <text evidence="2">Belongs to the major facilitator superfamily. Monocarboxylate porter (TC 2.A.1.13) family.</text>
</comment>
<feature type="transmembrane region" description="Helical" evidence="4">
    <location>
        <begin position="748"/>
        <end position="768"/>
    </location>
</feature>
<feature type="transmembrane region" description="Helical" evidence="4">
    <location>
        <begin position="211"/>
        <end position="231"/>
    </location>
</feature>
<dbReference type="Proteomes" id="UP000189274">
    <property type="component" value="Unassembled WGS sequence"/>
</dbReference>
<feature type="compositionally biased region" description="Polar residues" evidence="3">
    <location>
        <begin position="1"/>
        <end position="10"/>
    </location>
</feature>
<feature type="transmembrane region" description="Helical" evidence="4">
    <location>
        <begin position="913"/>
        <end position="933"/>
    </location>
</feature>
<feature type="transmembrane region" description="Helical" evidence="4">
    <location>
        <begin position="318"/>
        <end position="337"/>
    </location>
</feature>
<feature type="transmembrane region" description="Helical" evidence="4">
    <location>
        <begin position="1396"/>
        <end position="1418"/>
    </location>
</feature>
<evidence type="ECO:0000313" key="7">
    <source>
        <dbReference type="Proteomes" id="UP000189274"/>
    </source>
</evidence>
<feature type="transmembrane region" description="Helical" evidence="4">
    <location>
        <begin position="542"/>
        <end position="565"/>
    </location>
</feature>
<keyword evidence="4" id="KW-0812">Transmembrane</keyword>
<dbReference type="PROSITE" id="PS50850">
    <property type="entry name" value="MFS"/>
    <property type="match status" value="1"/>
</dbReference>
<keyword evidence="4" id="KW-1133">Transmembrane helix</keyword>
<evidence type="ECO:0000256" key="3">
    <source>
        <dbReference type="SAM" id="MobiDB-lite"/>
    </source>
</evidence>
<accession>A0A1V2LL64</accession>
<feature type="domain" description="Major facilitator superfamily (MFS) profile" evidence="5">
    <location>
        <begin position="1233"/>
        <end position="1455"/>
    </location>
</feature>
<feature type="transmembrane region" description="Helical" evidence="4">
    <location>
        <begin position="1190"/>
        <end position="1210"/>
    </location>
</feature>
<feature type="transmembrane region" description="Helical" evidence="4">
    <location>
        <begin position="1123"/>
        <end position="1146"/>
    </location>
</feature>
<gene>
    <name evidence="6" type="ORF">BOH78_3308</name>
</gene>
<feature type="transmembrane region" description="Helical" evidence="4">
    <location>
        <begin position="814"/>
        <end position="833"/>
    </location>
</feature>
<feature type="transmembrane region" description="Helical" evidence="4">
    <location>
        <begin position="1066"/>
        <end position="1086"/>
    </location>
</feature>
<evidence type="ECO:0000259" key="5">
    <source>
        <dbReference type="PROSITE" id="PS50850"/>
    </source>
</evidence>
<feature type="transmembrane region" description="Helical" evidence="4">
    <location>
        <begin position="179"/>
        <end position="199"/>
    </location>
</feature>
<feature type="transmembrane region" description="Helical" evidence="4">
    <location>
        <begin position="1355"/>
        <end position="1376"/>
    </location>
</feature>
<dbReference type="InterPro" id="IPR050327">
    <property type="entry name" value="Proton-linked_MCT"/>
</dbReference>
<keyword evidence="4" id="KW-0472">Membrane</keyword>
<feature type="transmembrane region" description="Helical" evidence="4">
    <location>
        <begin position="1322"/>
        <end position="1343"/>
    </location>
</feature>
<proteinExistence type="inferred from homology"/>
<feature type="transmembrane region" description="Helical" evidence="4">
    <location>
        <begin position="839"/>
        <end position="860"/>
    </location>
</feature>
<feature type="transmembrane region" description="Helical" evidence="4">
    <location>
        <begin position="1158"/>
        <end position="1178"/>
    </location>
</feature>
<feature type="transmembrane region" description="Helical" evidence="4">
    <location>
        <begin position="376"/>
        <end position="397"/>
    </location>
</feature>
<feature type="transmembrane region" description="Helical" evidence="4">
    <location>
        <begin position="1297"/>
        <end position="1316"/>
    </location>
</feature>
<feature type="transmembrane region" description="Helical" evidence="4">
    <location>
        <begin position="343"/>
        <end position="364"/>
    </location>
</feature>
<feature type="transmembrane region" description="Helical" evidence="4">
    <location>
        <begin position="615"/>
        <end position="634"/>
    </location>
</feature>
<comment type="subcellular location">
    <subcellularLocation>
        <location evidence="1">Membrane</location>
        <topology evidence="1">Multi-pass membrane protein</topology>
    </subcellularLocation>
</comment>
<dbReference type="Pfam" id="PF07690">
    <property type="entry name" value="MFS_1"/>
    <property type="match status" value="3"/>
</dbReference>
<feature type="transmembrane region" description="Helical" evidence="4">
    <location>
        <begin position="707"/>
        <end position="727"/>
    </location>
</feature>
<feature type="transmembrane region" description="Helical" evidence="4">
    <location>
        <begin position="1022"/>
        <end position="1041"/>
    </location>
</feature>
<feature type="transmembrane region" description="Helical" evidence="4">
    <location>
        <begin position="1231"/>
        <end position="1251"/>
    </location>
</feature>
<feature type="transmembrane region" description="Helical" evidence="4">
    <location>
        <begin position="144"/>
        <end position="167"/>
    </location>
</feature>
<feature type="transmembrane region" description="Helical" evidence="4">
    <location>
        <begin position="1271"/>
        <end position="1290"/>
    </location>
</feature>
<dbReference type="EMBL" id="MQVM01000016">
    <property type="protein sequence ID" value="ONH73145.1"/>
    <property type="molecule type" value="Genomic_DNA"/>
</dbReference>
<feature type="transmembrane region" description="Helical" evidence="4">
    <location>
        <begin position="292"/>
        <end position="311"/>
    </location>
</feature>
<feature type="transmembrane region" description="Helical" evidence="4">
    <location>
        <begin position="640"/>
        <end position="663"/>
    </location>
</feature>
<feature type="transmembrane region" description="Helical" evidence="4">
    <location>
        <begin position="89"/>
        <end position="111"/>
    </location>
</feature>
<feature type="transmembrane region" description="Helical" evidence="4">
    <location>
        <begin position="675"/>
        <end position="695"/>
    </location>
</feature>
<feature type="transmembrane region" description="Helical" evidence="4">
    <location>
        <begin position="872"/>
        <end position="893"/>
    </location>
</feature>
<dbReference type="InterPro" id="IPR011701">
    <property type="entry name" value="MFS"/>
</dbReference>
<comment type="caution">
    <text evidence="6">The sequence shown here is derived from an EMBL/GenBank/DDBJ whole genome shotgun (WGS) entry which is preliminary data.</text>
</comment>
<organism evidence="6 7">
    <name type="scientific">Pichia kudriavzevii</name>
    <name type="common">Yeast</name>
    <name type="synonym">Issatchenkia orientalis</name>
    <dbReference type="NCBI Taxonomy" id="4909"/>
    <lineage>
        <taxon>Eukaryota</taxon>
        <taxon>Fungi</taxon>
        <taxon>Dikarya</taxon>
        <taxon>Ascomycota</taxon>
        <taxon>Saccharomycotina</taxon>
        <taxon>Pichiomycetes</taxon>
        <taxon>Pichiales</taxon>
        <taxon>Pichiaceae</taxon>
        <taxon>Pichia</taxon>
    </lineage>
</organism>
<dbReference type="GO" id="GO:0016020">
    <property type="term" value="C:membrane"/>
    <property type="evidence" value="ECO:0007669"/>
    <property type="project" value="UniProtKB-SubCell"/>
</dbReference>
<feature type="transmembrane region" description="Helical" evidence="4">
    <location>
        <begin position="585"/>
        <end position="603"/>
    </location>
</feature>
<name>A0A1V2LL64_PICKU</name>
<feature type="transmembrane region" description="Helical" evidence="4">
    <location>
        <begin position="118"/>
        <end position="138"/>
    </location>
</feature>
<dbReference type="VEuPathDB" id="FungiDB:C5L36_0A09150"/>
<feature type="transmembrane region" description="Helical" evidence="4">
    <location>
        <begin position="252"/>
        <end position="272"/>
    </location>
</feature>
<reference evidence="7" key="1">
    <citation type="journal article" date="2017" name="Genome Announc.">
        <title>Genome sequences of Cyberlindnera fabianii 65, Pichia kudriavzevii 129, and Saccharomyces cerevisiae 131 isolated from fermented masau fruits in Zimbabwe.</title>
        <authorList>
            <person name="van Rijswijck I.M.H."/>
            <person name="Derks M.F.L."/>
            <person name="Abee T."/>
            <person name="de Ridder D."/>
            <person name="Smid E.J."/>
        </authorList>
    </citation>
    <scope>NUCLEOTIDE SEQUENCE [LARGE SCALE GENOMIC DNA]</scope>
    <source>
        <strain evidence="7">129</strain>
    </source>
</reference>
<protein>
    <submittedName>
        <fullName evidence="6">Putative transporter MCH2</fullName>
    </submittedName>
</protein>
<feature type="transmembrane region" description="Helical" evidence="4">
    <location>
        <begin position="417"/>
        <end position="437"/>
    </location>
</feature>
<dbReference type="InterPro" id="IPR020846">
    <property type="entry name" value="MFS_dom"/>
</dbReference>
<evidence type="ECO:0000256" key="1">
    <source>
        <dbReference type="ARBA" id="ARBA00004141"/>
    </source>
</evidence>
<feature type="transmembrane region" description="Helical" evidence="4">
    <location>
        <begin position="1098"/>
        <end position="1117"/>
    </location>
</feature>
<dbReference type="PANTHER" id="PTHR11360">
    <property type="entry name" value="MONOCARBOXYLATE TRANSPORTER"/>
    <property type="match status" value="1"/>
</dbReference>